<evidence type="ECO:0000256" key="4">
    <source>
        <dbReference type="ARBA" id="ARBA00022475"/>
    </source>
</evidence>
<evidence type="ECO:0000313" key="10">
    <source>
        <dbReference type="EMBL" id="EHB91757.1"/>
    </source>
</evidence>
<dbReference type="eggNOG" id="COG0841">
    <property type="taxonomic scope" value="Bacteria"/>
</dbReference>
<protein>
    <recommendedName>
        <fullName evidence="12">SSD domain-containing protein</fullName>
    </recommendedName>
</protein>
<dbReference type="Gene3D" id="3.30.70.1320">
    <property type="entry name" value="Multidrug efflux transporter AcrB pore domain like"/>
    <property type="match status" value="1"/>
</dbReference>
<dbReference type="NCBIfam" id="TIGR00915">
    <property type="entry name" value="2A0602"/>
    <property type="match status" value="1"/>
</dbReference>
<comment type="similarity">
    <text evidence="2">Belongs to the resistance-nodulation-cell division (RND) (TC 2.A.6) family.</text>
</comment>
<dbReference type="Gene3D" id="1.20.1640.10">
    <property type="entry name" value="Multidrug efflux transporter AcrB transmembrane domain"/>
    <property type="match status" value="2"/>
</dbReference>
<dbReference type="RefSeq" id="WP_009134612.1">
    <property type="nucleotide sequence ID" value="NZ_CP102250.1"/>
</dbReference>
<dbReference type="PATRIC" id="fig|742725.3.peg.1901"/>
<comment type="subcellular location">
    <subcellularLocation>
        <location evidence="1">Cell inner membrane</location>
        <topology evidence="1">Multi-pass membrane protein</topology>
    </subcellularLocation>
</comment>
<dbReference type="OrthoDB" id="9758940at2"/>
<dbReference type="Proteomes" id="UP000006008">
    <property type="component" value="Unassembled WGS sequence"/>
</dbReference>
<feature type="transmembrane region" description="Helical" evidence="9">
    <location>
        <begin position="923"/>
        <end position="946"/>
    </location>
</feature>
<feature type="transmembrane region" description="Helical" evidence="9">
    <location>
        <begin position="892"/>
        <end position="911"/>
    </location>
</feature>
<reference evidence="10 11" key="1">
    <citation type="submission" date="2011-08" db="EMBL/GenBank/DDBJ databases">
        <title>The Genome Sequence of Alistipes indistinctus YIT 12060.</title>
        <authorList>
            <consortium name="The Broad Institute Genome Sequencing Platform"/>
            <person name="Earl A."/>
            <person name="Ward D."/>
            <person name="Feldgarden M."/>
            <person name="Gevers D."/>
            <person name="Morotomi M."/>
            <person name="Young S.K."/>
            <person name="Zeng Q."/>
            <person name="Gargeya S."/>
            <person name="Fitzgerald M."/>
            <person name="Haas B."/>
            <person name="Abouelleil A."/>
            <person name="Alvarado L."/>
            <person name="Arachchi H.M."/>
            <person name="Berlin A."/>
            <person name="Brown A."/>
            <person name="Chapman S.B."/>
            <person name="Chen Z."/>
            <person name="Dunbar C."/>
            <person name="Freedman E."/>
            <person name="Gearin G."/>
            <person name="Gellesch M."/>
            <person name="Goldberg J."/>
            <person name="Griggs A."/>
            <person name="Gujja S."/>
            <person name="Heiman D."/>
            <person name="Howarth C."/>
            <person name="Larson L."/>
            <person name="Lui A."/>
            <person name="MacDonald P.J.P."/>
            <person name="Montmayeur A."/>
            <person name="Murphy C."/>
            <person name="Neiman D."/>
            <person name="Pearson M."/>
            <person name="Priest M."/>
            <person name="Roberts A."/>
            <person name="Saif S."/>
            <person name="Shea T."/>
            <person name="Shenoy N."/>
            <person name="Sisk P."/>
            <person name="Stolte C."/>
            <person name="Sykes S."/>
            <person name="Wortman J."/>
            <person name="Nusbaum C."/>
            <person name="Birren B."/>
        </authorList>
    </citation>
    <scope>NUCLEOTIDE SEQUENCE [LARGE SCALE GENOMIC DNA]</scope>
    <source>
        <strain evidence="10 11">YIT 12060</strain>
    </source>
</reference>
<dbReference type="Gene3D" id="3.30.70.1430">
    <property type="entry name" value="Multidrug efflux transporter AcrB pore domain"/>
    <property type="match status" value="2"/>
</dbReference>
<dbReference type="PRINTS" id="PR00702">
    <property type="entry name" value="ACRIFLAVINRP"/>
</dbReference>
<dbReference type="GO" id="GO:0005886">
    <property type="term" value="C:plasma membrane"/>
    <property type="evidence" value="ECO:0007669"/>
    <property type="project" value="UniProtKB-SubCell"/>
</dbReference>
<evidence type="ECO:0000256" key="6">
    <source>
        <dbReference type="ARBA" id="ARBA00022692"/>
    </source>
</evidence>
<feature type="transmembrane region" description="Helical" evidence="9">
    <location>
        <begin position="1000"/>
        <end position="1026"/>
    </location>
</feature>
<evidence type="ECO:0000256" key="1">
    <source>
        <dbReference type="ARBA" id="ARBA00004429"/>
    </source>
</evidence>
<feature type="transmembrane region" description="Helical" evidence="9">
    <location>
        <begin position="393"/>
        <end position="417"/>
    </location>
</feature>
<dbReference type="InterPro" id="IPR001036">
    <property type="entry name" value="Acrflvin-R"/>
</dbReference>
<dbReference type="PANTHER" id="PTHR32063:SF11">
    <property type="entry name" value="CATION OR DRUG EFFLUX SYSTEM PROTEIN"/>
    <property type="match status" value="1"/>
</dbReference>
<evidence type="ECO:0000256" key="8">
    <source>
        <dbReference type="ARBA" id="ARBA00023136"/>
    </source>
</evidence>
<dbReference type="SUPFAM" id="SSF82693">
    <property type="entry name" value="Multidrug efflux transporter AcrB pore domain, PN1, PN2, PC1 and PC2 subdomains"/>
    <property type="match status" value="3"/>
</dbReference>
<dbReference type="STRING" id="742725.HMPREF9450_01806"/>
<evidence type="ECO:0000313" key="11">
    <source>
        <dbReference type="Proteomes" id="UP000006008"/>
    </source>
</evidence>
<feature type="transmembrane region" description="Helical" evidence="9">
    <location>
        <begin position="867"/>
        <end position="885"/>
    </location>
</feature>
<feature type="transmembrane region" description="Helical" evidence="9">
    <location>
        <begin position="9"/>
        <end position="27"/>
    </location>
</feature>
<proteinExistence type="inferred from homology"/>
<accession>G5HAZ1</accession>
<feature type="transmembrane region" description="Helical" evidence="9">
    <location>
        <begin position="438"/>
        <end position="458"/>
    </location>
</feature>
<organism evidence="10 11">
    <name type="scientific">Alistipes indistinctus YIT 12060</name>
    <dbReference type="NCBI Taxonomy" id="742725"/>
    <lineage>
        <taxon>Bacteria</taxon>
        <taxon>Pseudomonadati</taxon>
        <taxon>Bacteroidota</taxon>
        <taxon>Bacteroidia</taxon>
        <taxon>Bacteroidales</taxon>
        <taxon>Rikenellaceae</taxon>
        <taxon>Alistipes</taxon>
    </lineage>
</organism>
<keyword evidence="6 9" id="KW-0812">Transmembrane</keyword>
<dbReference type="InterPro" id="IPR004764">
    <property type="entry name" value="MdtF-like"/>
</dbReference>
<dbReference type="HOGENOM" id="CLU_002755_1_2_10"/>
<feature type="transmembrane region" description="Helical" evidence="9">
    <location>
        <begin position="535"/>
        <end position="552"/>
    </location>
</feature>
<dbReference type="GO" id="GO:0009636">
    <property type="term" value="P:response to toxic substance"/>
    <property type="evidence" value="ECO:0007669"/>
    <property type="project" value="UniProtKB-ARBA"/>
</dbReference>
<evidence type="ECO:0000256" key="3">
    <source>
        <dbReference type="ARBA" id="ARBA00022448"/>
    </source>
</evidence>
<evidence type="ECO:0000256" key="2">
    <source>
        <dbReference type="ARBA" id="ARBA00010942"/>
    </source>
</evidence>
<feature type="transmembrane region" description="Helical" evidence="9">
    <location>
        <begin position="367"/>
        <end position="387"/>
    </location>
</feature>
<keyword evidence="4" id="KW-1003">Cell membrane</keyword>
<evidence type="ECO:0000256" key="7">
    <source>
        <dbReference type="ARBA" id="ARBA00022989"/>
    </source>
</evidence>
<dbReference type="SUPFAM" id="SSF82714">
    <property type="entry name" value="Multidrug efflux transporter AcrB TolC docking domain, DN and DC subdomains"/>
    <property type="match status" value="2"/>
</dbReference>
<keyword evidence="7 9" id="KW-1133">Transmembrane helix</keyword>
<dbReference type="GO" id="GO:0015562">
    <property type="term" value="F:efflux transmembrane transporter activity"/>
    <property type="evidence" value="ECO:0007669"/>
    <property type="project" value="InterPro"/>
</dbReference>
<dbReference type="Gene3D" id="3.30.70.1440">
    <property type="entry name" value="Multidrug efflux transporter AcrB pore domain"/>
    <property type="match status" value="1"/>
</dbReference>
<dbReference type="Gene3D" id="3.30.2090.10">
    <property type="entry name" value="Multidrug efflux transporter AcrB TolC docking domain, DN and DC subdomains"/>
    <property type="match status" value="2"/>
</dbReference>
<keyword evidence="5" id="KW-0997">Cell inner membrane</keyword>
<feature type="transmembrane region" description="Helical" evidence="9">
    <location>
        <begin position="470"/>
        <end position="497"/>
    </location>
</feature>
<keyword evidence="3" id="KW-0813">Transport</keyword>
<dbReference type="PANTHER" id="PTHR32063">
    <property type="match status" value="1"/>
</dbReference>
<dbReference type="GeneID" id="92815167"/>
<sequence>MGNIFIRRPIFAMVIAIMIVVLGLIGIQNTPIEQYPDITPPMVQVSADYQGADALTVEQSIATPIEESVNGVSDMLYMQSTNSNDGSMSLQVTFGVGSNPDMNTIYTQNRVASATPQLPAAVITQGVTTQKTTTSYIMVLSLFSADGRYDETFLSNYAMLNIKDRIARINGVGQVQVLGSGAYAMRVWIKPDKMDYLGLTVADIAGAITSQSEVVPGGQLGAEPTAEKPDFTYTVRMPSPYNTAEQFGNVIVRANPDGSLVRLHDVATIELGTQSYSVSSTYQGHDAVLMIINQSPGSNAVQVGKEVKALLSEMSQSFPEGITYDTLVDSTKTITSGIQDIVTTLLIALLLVIAVIYLFLQDFRATFVPLIVIPVALIGAFMLFPLFGFSVNVFSLLGLVLAIGLVVDDAIVVVEAVQVNLEQGMKAKEATQAAMKSVSSSIVAMTTVLMAVFLPVGLMPGAAGKLYQQFAITIAITVCISGINALSLTPALCSLLLRPKRQAERKGFLGWFNRTFKKSVDDYLKTSNVIIRHSARTLVLIGIVVAVVLLFVKTVPTGFLPDEDQGYLMADIQLPNAASLGRTQEVIDQLQEVLSKNDNIQSVTAAAGFSLLSGTEAPNSGLVFIRLKDYKQRKMTADEISDMLNGELYEAINSAEVFTFGPPSIPGLGPGSGFTIMIQDKGGNTPQYLAQYTDKFIEEARKRPEIASISTLYQADIPQKAIRINNEKVLKAGVSLQDLHEKISAYLGGSYVNNFNRFGRMYQTYIQAASEYRLTQSDLDLFYITNNRGESLPIASFITVKDTTGPQYTNRFNLYRAASVTGQPAKGYSTGETMQALEEVAARVLPSDMGYAWSNMSYQDAHTTGEATVFLYAIIFIFLILAALYESWSLPLSIILGIPFAVFGAMLFIFLGHLLNPKYINDIFLQVSLIMLIGLAAKNAILIVEYAKAKFNEGLSLRDAAIEGARLRVRPVIMTAFAFLMGVIPLIFATGSNAVARNVMGLGLFGGMLIATLIGIFAYPALFVWIGKIGKYEQKRTAKQQEMTNSEHHE</sequence>
<dbReference type="AlphaFoldDB" id="G5HAZ1"/>
<dbReference type="InterPro" id="IPR027463">
    <property type="entry name" value="AcrB_DN_DC_subdom"/>
</dbReference>
<keyword evidence="8 9" id="KW-0472">Membrane</keyword>
<gene>
    <name evidence="10" type="ORF">HMPREF9450_01806</name>
</gene>
<evidence type="ECO:0000256" key="5">
    <source>
        <dbReference type="ARBA" id="ARBA00022519"/>
    </source>
</evidence>
<dbReference type="SUPFAM" id="SSF82866">
    <property type="entry name" value="Multidrug efflux transporter AcrB transmembrane domain"/>
    <property type="match status" value="2"/>
</dbReference>
<feature type="transmembrane region" description="Helical" evidence="9">
    <location>
        <begin position="967"/>
        <end position="988"/>
    </location>
</feature>
<dbReference type="Pfam" id="PF00873">
    <property type="entry name" value="ACR_tran"/>
    <property type="match status" value="1"/>
</dbReference>
<dbReference type="FunFam" id="1.20.1640.10:FF:000001">
    <property type="entry name" value="Efflux pump membrane transporter"/>
    <property type="match status" value="1"/>
</dbReference>
<evidence type="ECO:0008006" key="12">
    <source>
        <dbReference type="Google" id="ProtNLM"/>
    </source>
</evidence>
<comment type="caution">
    <text evidence="10">The sequence shown here is derived from an EMBL/GenBank/DDBJ whole genome shotgun (WGS) entry which is preliminary data.</text>
</comment>
<name>G5HAZ1_9BACT</name>
<feature type="transmembrane region" description="Helical" evidence="9">
    <location>
        <begin position="341"/>
        <end position="360"/>
    </location>
</feature>
<dbReference type="GO" id="GO:0042910">
    <property type="term" value="F:xenobiotic transmembrane transporter activity"/>
    <property type="evidence" value="ECO:0007669"/>
    <property type="project" value="TreeGrafter"/>
</dbReference>
<dbReference type="EMBL" id="ADLD01000013">
    <property type="protein sequence ID" value="EHB91757.1"/>
    <property type="molecule type" value="Genomic_DNA"/>
</dbReference>
<evidence type="ECO:0000256" key="9">
    <source>
        <dbReference type="SAM" id="Phobius"/>
    </source>
</evidence>
<keyword evidence="11" id="KW-1185">Reference proteome</keyword>